<dbReference type="EMBL" id="VEPZ02001298">
    <property type="protein sequence ID" value="KAE8681833.1"/>
    <property type="molecule type" value="Genomic_DNA"/>
</dbReference>
<proteinExistence type="predicted"/>
<evidence type="ECO:0000313" key="2">
    <source>
        <dbReference type="Proteomes" id="UP000436088"/>
    </source>
</evidence>
<reference evidence="1" key="1">
    <citation type="submission" date="2019-09" db="EMBL/GenBank/DDBJ databases">
        <title>Draft genome information of white flower Hibiscus syriacus.</title>
        <authorList>
            <person name="Kim Y.-M."/>
        </authorList>
    </citation>
    <scope>NUCLEOTIDE SEQUENCE [LARGE SCALE GENOMIC DNA]</scope>
    <source>
        <strain evidence="1">YM2019G1</strain>
    </source>
</reference>
<sequence length="107" mass="11678">MDAPHKVYQAGAEDNKSIEGASVLLINDDEDDDDAFLEPFEGQTKDSSEFSGEIPGLADVNQLLESVLETTYQFGRSPISSGSDLSYKEIAHHCEALVTGKQQRCLL</sequence>
<keyword evidence="2" id="KW-1185">Reference proteome</keyword>
<comment type="caution">
    <text evidence="1">The sequence shown here is derived from an EMBL/GenBank/DDBJ whole genome shotgun (WGS) entry which is preliminary data.</text>
</comment>
<dbReference type="InterPro" id="IPR055296">
    <property type="entry name" value="SRL2-like"/>
</dbReference>
<gene>
    <name evidence="1" type="ORF">F3Y22_tig00111303pilonHSYRG00030</name>
</gene>
<dbReference type="Proteomes" id="UP000436088">
    <property type="component" value="Unassembled WGS sequence"/>
</dbReference>
<protein>
    <submittedName>
        <fullName evidence="1">Uncharacterized protein</fullName>
    </submittedName>
</protein>
<organism evidence="1 2">
    <name type="scientific">Hibiscus syriacus</name>
    <name type="common">Rose of Sharon</name>
    <dbReference type="NCBI Taxonomy" id="106335"/>
    <lineage>
        <taxon>Eukaryota</taxon>
        <taxon>Viridiplantae</taxon>
        <taxon>Streptophyta</taxon>
        <taxon>Embryophyta</taxon>
        <taxon>Tracheophyta</taxon>
        <taxon>Spermatophyta</taxon>
        <taxon>Magnoliopsida</taxon>
        <taxon>eudicotyledons</taxon>
        <taxon>Gunneridae</taxon>
        <taxon>Pentapetalae</taxon>
        <taxon>rosids</taxon>
        <taxon>malvids</taxon>
        <taxon>Malvales</taxon>
        <taxon>Malvaceae</taxon>
        <taxon>Malvoideae</taxon>
        <taxon>Hibiscus</taxon>
    </lineage>
</organism>
<dbReference type="PANTHER" id="PTHR46087">
    <property type="entry name" value="PUTATIVE, EXPRESSED-RELATED"/>
    <property type="match status" value="1"/>
</dbReference>
<accession>A0A6A2YR48</accession>
<dbReference type="OrthoDB" id="19232at2759"/>
<dbReference type="AlphaFoldDB" id="A0A6A2YR48"/>
<evidence type="ECO:0000313" key="1">
    <source>
        <dbReference type="EMBL" id="KAE8681833.1"/>
    </source>
</evidence>
<name>A0A6A2YR48_HIBSY</name>
<dbReference type="PANTHER" id="PTHR46087:SF9">
    <property type="entry name" value="ARM REPEAT SUPERFAMILY PROTEIN"/>
    <property type="match status" value="1"/>
</dbReference>